<proteinExistence type="predicted"/>
<dbReference type="PANTHER" id="PTHR31635">
    <property type="entry name" value="REVERSE TRANSCRIPTASE DOMAIN-CONTAINING PROTEIN-RELATED"/>
    <property type="match status" value="1"/>
</dbReference>
<dbReference type="PANTHER" id="PTHR31635:SF196">
    <property type="entry name" value="REVERSE TRANSCRIPTASE DOMAIN-CONTAINING PROTEIN-RELATED"/>
    <property type="match status" value="1"/>
</dbReference>
<evidence type="ECO:0000313" key="2">
    <source>
        <dbReference type="Proteomes" id="UP001454036"/>
    </source>
</evidence>
<comment type="caution">
    <text evidence="1">The sequence shown here is derived from an EMBL/GenBank/DDBJ whole genome shotgun (WGS) entry which is preliminary data.</text>
</comment>
<dbReference type="EMBL" id="BAABME010006563">
    <property type="protein sequence ID" value="GAA0168700.1"/>
    <property type="molecule type" value="Genomic_DNA"/>
</dbReference>
<dbReference type="Proteomes" id="UP001454036">
    <property type="component" value="Unassembled WGS sequence"/>
</dbReference>
<evidence type="ECO:0000313" key="1">
    <source>
        <dbReference type="EMBL" id="GAA0168700.1"/>
    </source>
</evidence>
<name>A0AAV3QXE0_LITER</name>
<dbReference type="AlphaFoldDB" id="A0AAV3QXE0"/>
<protein>
    <recommendedName>
        <fullName evidence="3">Reverse transcriptase</fullName>
    </recommendedName>
</protein>
<organism evidence="1 2">
    <name type="scientific">Lithospermum erythrorhizon</name>
    <name type="common">Purple gromwell</name>
    <name type="synonym">Lithospermum officinale var. erythrorhizon</name>
    <dbReference type="NCBI Taxonomy" id="34254"/>
    <lineage>
        <taxon>Eukaryota</taxon>
        <taxon>Viridiplantae</taxon>
        <taxon>Streptophyta</taxon>
        <taxon>Embryophyta</taxon>
        <taxon>Tracheophyta</taxon>
        <taxon>Spermatophyta</taxon>
        <taxon>Magnoliopsida</taxon>
        <taxon>eudicotyledons</taxon>
        <taxon>Gunneridae</taxon>
        <taxon>Pentapetalae</taxon>
        <taxon>asterids</taxon>
        <taxon>lamiids</taxon>
        <taxon>Boraginales</taxon>
        <taxon>Boraginaceae</taxon>
        <taxon>Boraginoideae</taxon>
        <taxon>Lithospermeae</taxon>
        <taxon>Lithospermum</taxon>
    </lineage>
</organism>
<keyword evidence="2" id="KW-1185">Reference proteome</keyword>
<gene>
    <name evidence="1" type="ORF">LIER_23359</name>
</gene>
<sequence length="145" mass="16520">MSEIRPISLCNIVAKIVSKVLTNRLRPVLMKIISETQSAFLPSRIISDNIFISHEVLLERQEESGKETPCRRILREVEERKVLNGIRISRESPSISHILFADDTMIFCKAKVEEGIDVRRILGQYEVVSGQNVNINNVQSVFDRG</sequence>
<reference evidence="1 2" key="1">
    <citation type="submission" date="2024-01" db="EMBL/GenBank/DDBJ databases">
        <title>The complete chloroplast genome sequence of Lithospermum erythrorhizon: insights into the phylogenetic relationship among Boraginaceae species and the maternal lineages of purple gromwells.</title>
        <authorList>
            <person name="Okada T."/>
            <person name="Watanabe K."/>
        </authorList>
    </citation>
    <scope>NUCLEOTIDE SEQUENCE [LARGE SCALE GENOMIC DNA]</scope>
</reference>
<evidence type="ECO:0008006" key="3">
    <source>
        <dbReference type="Google" id="ProtNLM"/>
    </source>
</evidence>
<accession>A0AAV3QXE0</accession>